<name>A0ABC8V509_9AQUA</name>
<dbReference type="EMBL" id="CAUOFW020010479">
    <property type="protein sequence ID" value="CAK9188447.1"/>
    <property type="molecule type" value="Genomic_DNA"/>
</dbReference>
<protein>
    <submittedName>
        <fullName evidence="1">Uncharacterized protein</fullName>
    </submittedName>
</protein>
<accession>A0ABC8V509</accession>
<keyword evidence="2" id="KW-1185">Reference proteome</keyword>
<proteinExistence type="predicted"/>
<comment type="caution">
    <text evidence="1">The sequence shown here is derived from an EMBL/GenBank/DDBJ whole genome shotgun (WGS) entry which is preliminary data.</text>
</comment>
<gene>
    <name evidence="1" type="ORF">ILEXP_LOCUS59133</name>
</gene>
<dbReference type="Proteomes" id="UP001642360">
    <property type="component" value="Unassembled WGS sequence"/>
</dbReference>
<evidence type="ECO:0000313" key="1">
    <source>
        <dbReference type="EMBL" id="CAK9188447.1"/>
    </source>
</evidence>
<evidence type="ECO:0000313" key="2">
    <source>
        <dbReference type="Proteomes" id="UP001642360"/>
    </source>
</evidence>
<sequence>SIQARFCLNLRGRRRSGSPATTSVDPTKSLNRAAARSLISDSPATRSMKNLSKICSLISDSPAIFPVGRANLLFDVKLVSLRLLSQLDLG</sequence>
<reference evidence="1 2" key="1">
    <citation type="submission" date="2024-02" db="EMBL/GenBank/DDBJ databases">
        <authorList>
            <person name="Vignale AGUSTIN F."/>
            <person name="Sosa J E."/>
            <person name="Modenutti C."/>
        </authorList>
    </citation>
    <scope>NUCLEOTIDE SEQUENCE [LARGE SCALE GENOMIC DNA]</scope>
</reference>
<feature type="non-terminal residue" evidence="1">
    <location>
        <position position="1"/>
    </location>
</feature>
<dbReference type="AlphaFoldDB" id="A0ABC8V509"/>
<organism evidence="1 2">
    <name type="scientific">Ilex paraguariensis</name>
    <name type="common">yerba mate</name>
    <dbReference type="NCBI Taxonomy" id="185542"/>
    <lineage>
        <taxon>Eukaryota</taxon>
        <taxon>Viridiplantae</taxon>
        <taxon>Streptophyta</taxon>
        <taxon>Embryophyta</taxon>
        <taxon>Tracheophyta</taxon>
        <taxon>Spermatophyta</taxon>
        <taxon>Magnoliopsida</taxon>
        <taxon>eudicotyledons</taxon>
        <taxon>Gunneridae</taxon>
        <taxon>Pentapetalae</taxon>
        <taxon>asterids</taxon>
        <taxon>campanulids</taxon>
        <taxon>Aquifoliales</taxon>
        <taxon>Aquifoliaceae</taxon>
        <taxon>Ilex</taxon>
    </lineage>
</organism>